<reference evidence="3 5" key="1">
    <citation type="submission" date="2016-10" db="EMBL/GenBank/DDBJ databases">
        <authorList>
            <person name="Varghese N."/>
            <person name="Submissions S."/>
        </authorList>
    </citation>
    <scope>NUCLEOTIDE SEQUENCE [LARGE SCALE GENOMIC DNA]</scope>
    <source>
        <strain evidence="3 5">DSM 19299</strain>
    </source>
</reference>
<name>A0A2X2X1F8_CHRJE</name>
<dbReference type="PROSITE" id="PS50088">
    <property type="entry name" value="ANK_REPEAT"/>
    <property type="match status" value="1"/>
</dbReference>
<feature type="domain" description="DUF2314" evidence="2">
    <location>
        <begin position="13"/>
        <end position="167"/>
    </location>
</feature>
<dbReference type="SUPFAM" id="SSF48403">
    <property type="entry name" value="Ankyrin repeat"/>
    <property type="match status" value="1"/>
</dbReference>
<protein>
    <submittedName>
        <fullName evidence="3">Uncharacterized conserved protein YegJ, DUF2314 family</fullName>
    </submittedName>
    <submittedName>
        <fullName evidence="4">Uncharacterized protein conserved in bacteria (DUF2314)</fullName>
    </submittedName>
</protein>
<evidence type="ECO:0000313" key="3">
    <source>
        <dbReference type="EMBL" id="SDI20843.1"/>
    </source>
</evidence>
<dbReference type="InterPro" id="IPR036770">
    <property type="entry name" value="Ankyrin_rpt-contain_sf"/>
</dbReference>
<feature type="repeat" description="ANK" evidence="1">
    <location>
        <begin position="216"/>
        <end position="248"/>
    </location>
</feature>
<accession>A0A2X2X1F8</accession>
<dbReference type="InterPro" id="IPR018756">
    <property type="entry name" value="DUF2314"/>
</dbReference>
<evidence type="ECO:0000256" key="1">
    <source>
        <dbReference type="PROSITE-ProRule" id="PRU00023"/>
    </source>
</evidence>
<evidence type="ECO:0000313" key="4">
    <source>
        <dbReference type="EMBL" id="SQB46698.1"/>
    </source>
</evidence>
<dbReference type="EMBL" id="FNEG01000001">
    <property type="protein sequence ID" value="SDI20843.1"/>
    <property type="molecule type" value="Genomic_DNA"/>
</dbReference>
<sequence length="273" mass="31265">MEDNPIFWADGSDPQMVEAYKKAQETFKYFWREQSWEYRRIIPGLNVSCVKAMFSEETETGETNVEHMWINDIGFDGDRVTGYLINEPNTLRNVQVGDFIDIPLAEISDWLFAITPNVQKPKGLSKLFSSSAEPLPKSYGGFTIQKMRSDMSASERKDHDNAWQLDFGDFNDILVVNQQKEEPENLIEHPMSRNMKDDFAKFLQEYPDEIKLIDDNGQTLLHRETIAGNLTTIQAALEAGADKNIQSKAGKTALDYAKQLNWSHLIPVLENHQ</sequence>
<keyword evidence="1" id="KW-0040">ANK repeat</keyword>
<gene>
    <name evidence="4" type="ORF">NCTC13492_03774</name>
    <name evidence="3" type="ORF">SAMN05421542_0429</name>
</gene>
<evidence type="ECO:0000259" key="2">
    <source>
        <dbReference type="Pfam" id="PF10077"/>
    </source>
</evidence>
<proteinExistence type="predicted"/>
<dbReference type="Proteomes" id="UP000251670">
    <property type="component" value="Unassembled WGS sequence"/>
</dbReference>
<dbReference type="OrthoDB" id="6571369at2"/>
<reference evidence="4 6" key="2">
    <citation type="submission" date="2018-06" db="EMBL/GenBank/DDBJ databases">
        <authorList>
            <consortium name="Pathogen Informatics"/>
            <person name="Doyle S."/>
        </authorList>
    </citation>
    <scope>NUCLEOTIDE SEQUENCE [LARGE SCALE GENOMIC DNA]</scope>
    <source>
        <strain evidence="4 6">NCTC13492</strain>
    </source>
</reference>
<dbReference type="AlphaFoldDB" id="A0A2X2X1F8"/>
<dbReference type="PROSITE" id="PS50297">
    <property type="entry name" value="ANK_REP_REGION"/>
    <property type="match status" value="1"/>
</dbReference>
<organism evidence="4 6">
    <name type="scientific">Chryseobacterium jejuense</name>
    <dbReference type="NCBI Taxonomy" id="445960"/>
    <lineage>
        <taxon>Bacteria</taxon>
        <taxon>Pseudomonadati</taxon>
        <taxon>Bacteroidota</taxon>
        <taxon>Flavobacteriia</taxon>
        <taxon>Flavobacteriales</taxon>
        <taxon>Weeksellaceae</taxon>
        <taxon>Chryseobacterium group</taxon>
        <taxon>Chryseobacterium</taxon>
    </lineage>
</organism>
<dbReference type="STRING" id="445960.SAMN05421542_0429"/>
<dbReference type="Pfam" id="PF10077">
    <property type="entry name" value="DUF2314"/>
    <property type="match status" value="1"/>
</dbReference>
<dbReference type="RefSeq" id="WP_089733107.1">
    <property type="nucleotide sequence ID" value="NZ_FNEG01000001.1"/>
</dbReference>
<dbReference type="Gene3D" id="1.25.40.20">
    <property type="entry name" value="Ankyrin repeat-containing domain"/>
    <property type="match status" value="1"/>
</dbReference>
<evidence type="ECO:0000313" key="6">
    <source>
        <dbReference type="Proteomes" id="UP000251670"/>
    </source>
</evidence>
<dbReference type="InterPro" id="IPR002110">
    <property type="entry name" value="Ankyrin_rpt"/>
</dbReference>
<evidence type="ECO:0000313" key="5">
    <source>
        <dbReference type="Proteomes" id="UP000199426"/>
    </source>
</evidence>
<dbReference type="Proteomes" id="UP000199426">
    <property type="component" value="Unassembled WGS sequence"/>
</dbReference>
<dbReference type="EMBL" id="UAWB01000013">
    <property type="protein sequence ID" value="SQB46698.1"/>
    <property type="molecule type" value="Genomic_DNA"/>
</dbReference>
<keyword evidence="5" id="KW-1185">Reference proteome</keyword>